<reference evidence="5 6" key="1">
    <citation type="journal article" date="2023" name="Plants (Basel)">
        <title>Bridging the Gap: Combining Genomics and Transcriptomics Approaches to Understand Stylosanthes scabra, an Orphan Legume from the Brazilian Caatinga.</title>
        <authorList>
            <person name="Ferreira-Neto J.R.C."/>
            <person name="da Silva M.D."/>
            <person name="Binneck E."/>
            <person name="de Melo N.F."/>
            <person name="da Silva R.H."/>
            <person name="de Melo A.L.T.M."/>
            <person name="Pandolfi V."/>
            <person name="Bustamante F.O."/>
            <person name="Brasileiro-Vidal A.C."/>
            <person name="Benko-Iseppon A.M."/>
        </authorList>
    </citation>
    <scope>NUCLEOTIDE SEQUENCE [LARGE SCALE GENOMIC DNA]</scope>
    <source>
        <tissue evidence="5">Leaves</tissue>
    </source>
</reference>
<feature type="non-terminal residue" evidence="5">
    <location>
        <position position="123"/>
    </location>
</feature>
<evidence type="ECO:0000256" key="1">
    <source>
        <dbReference type="ARBA" id="ARBA00022723"/>
    </source>
</evidence>
<dbReference type="Proteomes" id="UP001341840">
    <property type="component" value="Unassembled WGS sequence"/>
</dbReference>
<dbReference type="InterPro" id="IPR044592">
    <property type="entry name" value="RING1A/B"/>
</dbReference>
<dbReference type="InterPro" id="IPR017907">
    <property type="entry name" value="Znf_RING_CS"/>
</dbReference>
<gene>
    <name evidence="5" type="ORF">PIB30_055243</name>
</gene>
<protein>
    <recommendedName>
        <fullName evidence="4">RING-type domain-containing protein</fullName>
    </recommendedName>
</protein>
<evidence type="ECO:0000313" key="5">
    <source>
        <dbReference type="EMBL" id="MED6185249.1"/>
    </source>
</evidence>
<name>A0ABU6WIV3_9FABA</name>
<dbReference type="SUPFAM" id="SSF57850">
    <property type="entry name" value="RING/U-box"/>
    <property type="match status" value="1"/>
</dbReference>
<dbReference type="PANTHER" id="PTHR46537:SF1">
    <property type="entry name" value="E3 UBIQUITIN-PROTEIN LIGASE RING1B-RELATED"/>
    <property type="match status" value="1"/>
</dbReference>
<accession>A0ABU6WIV3</accession>
<comment type="caution">
    <text evidence="5">The sequence shown here is derived from an EMBL/GenBank/DDBJ whole genome shotgun (WGS) entry which is preliminary data.</text>
</comment>
<evidence type="ECO:0000259" key="4">
    <source>
        <dbReference type="Pfam" id="PF13923"/>
    </source>
</evidence>
<keyword evidence="3" id="KW-0862">Zinc</keyword>
<evidence type="ECO:0000256" key="3">
    <source>
        <dbReference type="ARBA" id="ARBA00022833"/>
    </source>
</evidence>
<dbReference type="Pfam" id="PF13923">
    <property type="entry name" value="zf-C3HC4_2"/>
    <property type="match status" value="1"/>
</dbReference>
<evidence type="ECO:0000313" key="6">
    <source>
        <dbReference type="Proteomes" id="UP001341840"/>
    </source>
</evidence>
<dbReference type="PROSITE" id="PS00518">
    <property type="entry name" value="ZF_RING_1"/>
    <property type="match status" value="1"/>
</dbReference>
<dbReference type="InterPro" id="IPR013083">
    <property type="entry name" value="Znf_RING/FYVE/PHD"/>
</dbReference>
<keyword evidence="2" id="KW-0863">Zinc-finger</keyword>
<sequence>MRLCFGVLGSSEFRILCSSSFDFGPLLMWVSSSHSRRGLLYALSFPPFTGGIELRDLIHGMKEVYDKTQAQVFSNYPVGGYVYVELLEIRKDVQCPICLGIIKKTRTVMECLHRFCRECIDKS</sequence>
<keyword evidence="6" id="KW-1185">Reference proteome</keyword>
<dbReference type="Gene3D" id="3.30.40.10">
    <property type="entry name" value="Zinc/RING finger domain, C3HC4 (zinc finger)"/>
    <property type="match status" value="1"/>
</dbReference>
<organism evidence="5 6">
    <name type="scientific">Stylosanthes scabra</name>
    <dbReference type="NCBI Taxonomy" id="79078"/>
    <lineage>
        <taxon>Eukaryota</taxon>
        <taxon>Viridiplantae</taxon>
        <taxon>Streptophyta</taxon>
        <taxon>Embryophyta</taxon>
        <taxon>Tracheophyta</taxon>
        <taxon>Spermatophyta</taxon>
        <taxon>Magnoliopsida</taxon>
        <taxon>eudicotyledons</taxon>
        <taxon>Gunneridae</taxon>
        <taxon>Pentapetalae</taxon>
        <taxon>rosids</taxon>
        <taxon>fabids</taxon>
        <taxon>Fabales</taxon>
        <taxon>Fabaceae</taxon>
        <taxon>Papilionoideae</taxon>
        <taxon>50 kb inversion clade</taxon>
        <taxon>dalbergioids sensu lato</taxon>
        <taxon>Dalbergieae</taxon>
        <taxon>Pterocarpus clade</taxon>
        <taxon>Stylosanthes</taxon>
    </lineage>
</organism>
<dbReference type="PANTHER" id="PTHR46537">
    <property type="entry name" value="OS11G0578200 PROTEIN"/>
    <property type="match status" value="1"/>
</dbReference>
<keyword evidence="1" id="KW-0479">Metal-binding</keyword>
<dbReference type="InterPro" id="IPR001841">
    <property type="entry name" value="Znf_RING"/>
</dbReference>
<feature type="domain" description="RING-type" evidence="4">
    <location>
        <begin position="94"/>
        <end position="123"/>
    </location>
</feature>
<evidence type="ECO:0000256" key="2">
    <source>
        <dbReference type="ARBA" id="ARBA00022771"/>
    </source>
</evidence>
<proteinExistence type="predicted"/>
<dbReference type="EMBL" id="JASCZI010181671">
    <property type="protein sequence ID" value="MED6185249.1"/>
    <property type="molecule type" value="Genomic_DNA"/>
</dbReference>